<accession>A0ABY5FSE3</accession>
<keyword evidence="1" id="KW-0614">Plasmid</keyword>
<gene>
    <name evidence="1" type="ORF">NMQ00_16140</name>
</gene>
<evidence type="ECO:0008006" key="3">
    <source>
        <dbReference type="Google" id="ProtNLM"/>
    </source>
</evidence>
<dbReference type="Proteomes" id="UP001060325">
    <property type="component" value="Plasmid pCXA"/>
</dbReference>
<geneLocation type="plasmid" evidence="1 2">
    <name>pCXA</name>
</geneLocation>
<dbReference type="RefSeq" id="WP_255178742.1">
    <property type="nucleotide sequence ID" value="NZ_CP101463.1"/>
</dbReference>
<name>A0ABY5FSE3_9BACL</name>
<organism evidence="1 2">
    <name type="scientific">Exiguobacterium aurantiacum</name>
    <dbReference type="NCBI Taxonomy" id="33987"/>
    <lineage>
        <taxon>Bacteria</taxon>
        <taxon>Bacillati</taxon>
        <taxon>Bacillota</taxon>
        <taxon>Bacilli</taxon>
        <taxon>Bacillales</taxon>
        <taxon>Bacillales Family XII. Incertae Sedis</taxon>
        <taxon>Exiguobacterium</taxon>
    </lineage>
</organism>
<evidence type="ECO:0000313" key="2">
    <source>
        <dbReference type="Proteomes" id="UP001060325"/>
    </source>
</evidence>
<keyword evidence="2" id="KW-1185">Reference proteome</keyword>
<proteinExistence type="predicted"/>
<evidence type="ECO:0000313" key="1">
    <source>
        <dbReference type="EMBL" id="UTT44533.1"/>
    </source>
</evidence>
<sequence>MDEGLLDDYAFAELDPFVQTVFSELMEHPEWMRVVDRAHCVEKVVRFDEGQNSPYFRVLIYLDAEERPIKIVYLIWDLGGGGWRRQLRRLRAIQGCIRI</sequence>
<dbReference type="EMBL" id="CP101463">
    <property type="protein sequence ID" value="UTT44533.1"/>
    <property type="molecule type" value="Genomic_DNA"/>
</dbReference>
<reference evidence="1" key="1">
    <citation type="submission" date="2022-07" db="EMBL/GenBank/DDBJ databases">
        <title>Complete genome of CX2.</title>
        <authorList>
            <person name="Cao G."/>
        </authorList>
    </citation>
    <scope>NUCLEOTIDE SEQUENCE</scope>
    <source>
        <strain evidence="1">CX2</strain>
        <plasmid evidence="1">pCXA</plasmid>
    </source>
</reference>
<protein>
    <recommendedName>
        <fullName evidence="3">Transposase, YhgA-like</fullName>
    </recommendedName>
</protein>